<accession>A0A0G0HE71</accession>
<dbReference type="EMBL" id="LBTJ01000053">
    <property type="protein sequence ID" value="KKQ36840.1"/>
    <property type="molecule type" value="Genomic_DNA"/>
</dbReference>
<gene>
    <name evidence="1" type="ORF">US54_C0053G0006</name>
</gene>
<name>A0A0G0HE71_9BACT</name>
<dbReference type="STRING" id="1618481.US54_C0053G0006"/>
<dbReference type="Proteomes" id="UP000034471">
    <property type="component" value="Unassembled WGS sequence"/>
</dbReference>
<dbReference type="AlphaFoldDB" id="A0A0G0HE71"/>
<protein>
    <submittedName>
        <fullName evidence="1">Uncharacterized protein</fullName>
    </submittedName>
</protein>
<reference evidence="1 2" key="1">
    <citation type="journal article" date="2015" name="Nature">
        <title>rRNA introns, odd ribosomes, and small enigmatic genomes across a large radiation of phyla.</title>
        <authorList>
            <person name="Brown C.T."/>
            <person name="Hug L.A."/>
            <person name="Thomas B.C."/>
            <person name="Sharon I."/>
            <person name="Castelle C.J."/>
            <person name="Singh A."/>
            <person name="Wilkins M.J."/>
            <person name="Williams K.H."/>
            <person name="Banfield J.F."/>
        </authorList>
    </citation>
    <scope>NUCLEOTIDE SEQUENCE [LARGE SCALE GENOMIC DNA]</scope>
</reference>
<sequence>MSEQLSRRSFLRHAVLDSAALGVSAAFSQLIPTTPARAAGLSSQVESPHPSELIGQDQFAGLLHSLVRPSVGLEQADTLARNIIFQGFETYPLDWQDHLFRSMLKTTEFTTRASNGADIFRVYDKPLTIAAEDPKTKGDIGGSYLPDPNKIGLSFTSKEVLAILGPNEITSALIDHRKASVLVPNFLQMIVAEAQSDVMTSVALHNAQRGDQRFTFQPAKEIIEYWDGMIINHGYNSYVPTSNIPAIVFHGRPYNGHDQNMNYFKEHMAKVVTDRIFSKWVASQNRTLSDVLGVFADSKTDNHLYQALSDLAQFPDQKTQDPLQDGDAATIMTFNPYDHVAAYWPSFQLLSFHKDGKTVVPYTDFPLGRDWKVSILRNGKPLYDPAGFGATLYQGNIWRECGIMVATKDEIDGKPPRLQNGDIIQVEGTHNITKKYEVYPIPVYLKPDLVLGKTQDAERFNSVEQPKPLQLNLLKDPETVILTPDGAIHTVNTEKRYPNYTVEFRLPPGIQDPAGQDWVRMCVSPDGAIYSSDGVLCGSTDSDGVPVKLQAGSVYFYKPTDYQNNNGFSFTLK</sequence>
<proteinExistence type="predicted"/>
<organism evidence="1 2">
    <name type="scientific">Candidatus Roizmanbacteria bacterium GW2011_GWA2_37_7</name>
    <dbReference type="NCBI Taxonomy" id="1618481"/>
    <lineage>
        <taxon>Bacteria</taxon>
        <taxon>Candidatus Roizmaniibacteriota</taxon>
    </lineage>
</organism>
<dbReference type="InterPro" id="IPR006311">
    <property type="entry name" value="TAT_signal"/>
</dbReference>
<evidence type="ECO:0000313" key="1">
    <source>
        <dbReference type="EMBL" id="KKQ36840.1"/>
    </source>
</evidence>
<comment type="caution">
    <text evidence="1">The sequence shown here is derived from an EMBL/GenBank/DDBJ whole genome shotgun (WGS) entry which is preliminary data.</text>
</comment>
<dbReference type="PROSITE" id="PS51318">
    <property type="entry name" value="TAT"/>
    <property type="match status" value="1"/>
</dbReference>
<evidence type="ECO:0000313" key="2">
    <source>
        <dbReference type="Proteomes" id="UP000034471"/>
    </source>
</evidence>